<gene>
    <name evidence="3" type="ORF">D1781_13820</name>
</gene>
<evidence type="ECO:0000313" key="3">
    <source>
        <dbReference type="EMBL" id="RIX28497.1"/>
    </source>
</evidence>
<dbReference type="EMBL" id="QXTG01000002">
    <property type="protein sequence ID" value="RIX28497.1"/>
    <property type="molecule type" value="Genomic_DNA"/>
</dbReference>
<comment type="similarity">
    <text evidence="1">Belongs to the short-chain dehydrogenases/reductases (SDR) family.</text>
</comment>
<proteinExistence type="inferred from homology"/>
<dbReference type="PRINTS" id="PR00081">
    <property type="entry name" value="GDHRDH"/>
</dbReference>
<dbReference type="InterPro" id="IPR020904">
    <property type="entry name" value="Sc_DH/Rdtase_CS"/>
</dbReference>
<dbReference type="InterPro" id="IPR050259">
    <property type="entry name" value="SDR"/>
</dbReference>
<dbReference type="Proteomes" id="UP000265742">
    <property type="component" value="Unassembled WGS sequence"/>
</dbReference>
<dbReference type="PANTHER" id="PTHR42879:SF2">
    <property type="entry name" value="3-OXOACYL-[ACYL-CARRIER-PROTEIN] REDUCTASE FABG"/>
    <property type="match status" value="1"/>
</dbReference>
<keyword evidence="4" id="KW-1185">Reference proteome</keyword>
<evidence type="ECO:0000256" key="2">
    <source>
        <dbReference type="ARBA" id="ARBA00023002"/>
    </source>
</evidence>
<dbReference type="SUPFAM" id="SSF51735">
    <property type="entry name" value="NAD(P)-binding Rossmann-fold domains"/>
    <property type="match status" value="1"/>
</dbReference>
<comment type="caution">
    <text evidence="3">The sequence shown here is derived from an EMBL/GenBank/DDBJ whole genome shotgun (WGS) entry which is preliminary data.</text>
</comment>
<protein>
    <submittedName>
        <fullName evidence="3">SDR family oxidoreductase</fullName>
    </submittedName>
</protein>
<dbReference type="PRINTS" id="PR00080">
    <property type="entry name" value="SDRFAMILY"/>
</dbReference>
<evidence type="ECO:0000256" key="1">
    <source>
        <dbReference type="ARBA" id="ARBA00006484"/>
    </source>
</evidence>
<dbReference type="Gene3D" id="3.40.50.720">
    <property type="entry name" value="NAD(P)-binding Rossmann-like Domain"/>
    <property type="match status" value="1"/>
</dbReference>
<evidence type="ECO:0000313" key="4">
    <source>
        <dbReference type="Proteomes" id="UP000265742"/>
    </source>
</evidence>
<reference evidence="4" key="1">
    <citation type="submission" date="2018-09" db="EMBL/GenBank/DDBJ databases">
        <authorList>
            <person name="Kim I."/>
        </authorList>
    </citation>
    <scope>NUCLEOTIDE SEQUENCE [LARGE SCALE GENOMIC DNA]</scope>
    <source>
        <strain evidence="4">DD4a</strain>
    </source>
</reference>
<keyword evidence="2" id="KW-0560">Oxidoreductase</keyword>
<name>A0A3A1U3T7_9MICO</name>
<dbReference type="OrthoDB" id="286404at2"/>
<dbReference type="Pfam" id="PF13561">
    <property type="entry name" value="adh_short_C2"/>
    <property type="match status" value="1"/>
</dbReference>
<dbReference type="GO" id="GO:0032787">
    <property type="term" value="P:monocarboxylic acid metabolic process"/>
    <property type="evidence" value="ECO:0007669"/>
    <property type="project" value="UniProtKB-ARBA"/>
</dbReference>
<dbReference type="GO" id="GO:0016491">
    <property type="term" value="F:oxidoreductase activity"/>
    <property type="evidence" value="ECO:0007669"/>
    <property type="project" value="UniProtKB-KW"/>
</dbReference>
<dbReference type="PROSITE" id="PS00061">
    <property type="entry name" value="ADH_SHORT"/>
    <property type="match status" value="1"/>
</dbReference>
<dbReference type="InterPro" id="IPR002347">
    <property type="entry name" value="SDR_fam"/>
</dbReference>
<dbReference type="PANTHER" id="PTHR42879">
    <property type="entry name" value="3-OXOACYL-(ACYL-CARRIER-PROTEIN) REDUCTASE"/>
    <property type="match status" value="1"/>
</dbReference>
<organism evidence="3 4">
    <name type="scientific">Amnibacterium setariae</name>
    <dbReference type="NCBI Taxonomy" id="2306585"/>
    <lineage>
        <taxon>Bacteria</taxon>
        <taxon>Bacillati</taxon>
        <taxon>Actinomycetota</taxon>
        <taxon>Actinomycetes</taxon>
        <taxon>Micrococcales</taxon>
        <taxon>Microbacteriaceae</taxon>
        <taxon>Amnibacterium</taxon>
    </lineage>
</organism>
<dbReference type="InterPro" id="IPR036291">
    <property type="entry name" value="NAD(P)-bd_dom_sf"/>
</dbReference>
<accession>A0A3A1U3T7</accession>
<sequence length="252" mass="25928">MSGPFDLTGRLAVVTGAKRGIGRAFAEALAAAGADVIGVSATIEPEGSAVGAAVEALGRRFEARAVDFADRAAVVALGEELAERRVDVLVNNAGTIERAPAAEHPLELWDRVLEVDLSSQFVLTQLVARGMLARGEGRVIFTASLLSFQGGINVPGYTAAKSGVAGLVRALSNEWAARGVTVNGIAPGYIATDNTAALQADADRSRQILERIPAGRWGRADDLGGAVVFLASPAAAYVTGAVLPVDGGWLGR</sequence>
<dbReference type="AlphaFoldDB" id="A0A3A1U3T7"/>
<dbReference type="RefSeq" id="WP_119482807.1">
    <property type="nucleotide sequence ID" value="NZ_QXTG01000002.1"/>
</dbReference>
<dbReference type="FunFam" id="3.40.50.720:FF:000084">
    <property type="entry name" value="Short-chain dehydrogenase reductase"/>
    <property type="match status" value="1"/>
</dbReference>